<accession>A0ACC0M0R9</accession>
<evidence type="ECO:0000313" key="1">
    <source>
        <dbReference type="EMBL" id="KAI8534361.1"/>
    </source>
</evidence>
<dbReference type="Proteomes" id="UP001062846">
    <property type="component" value="Chromosome 10"/>
</dbReference>
<protein>
    <submittedName>
        <fullName evidence="1">Uncharacterized protein</fullName>
    </submittedName>
</protein>
<sequence>MPLQMLHGLRVIRFPRPTSLHPNQIFHCLSIYPSESMAAVGEREREREREMREVYRFFQGYFCLKKAKSTGTCH</sequence>
<dbReference type="EMBL" id="CM046397">
    <property type="protein sequence ID" value="KAI8534361.1"/>
    <property type="molecule type" value="Genomic_DNA"/>
</dbReference>
<organism evidence="1 2">
    <name type="scientific">Rhododendron molle</name>
    <name type="common">Chinese azalea</name>
    <name type="synonym">Azalea mollis</name>
    <dbReference type="NCBI Taxonomy" id="49168"/>
    <lineage>
        <taxon>Eukaryota</taxon>
        <taxon>Viridiplantae</taxon>
        <taxon>Streptophyta</taxon>
        <taxon>Embryophyta</taxon>
        <taxon>Tracheophyta</taxon>
        <taxon>Spermatophyta</taxon>
        <taxon>Magnoliopsida</taxon>
        <taxon>eudicotyledons</taxon>
        <taxon>Gunneridae</taxon>
        <taxon>Pentapetalae</taxon>
        <taxon>asterids</taxon>
        <taxon>Ericales</taxon>
        <taxon>Ericaceae</taxon>
        <taxon>Ericoideae</taxon>
        <taxon>Rhodoreae</taxon>
        <taxon>Rhododendron</taxon>
    </lineage>
</organism>
<keyword evidence="2" id="KW-1185">Reference proteome</keyword>
<name>A0ACC0M0R9_RHOML</name>
<evidence type="ECO:0000313" key="2">
    <source>
        <dbReference type="Proteomes" id="UP001062846"/>
    </source>
</evidence>
<gene>
    <name evidence="1" type="ORF">RHMOL_Rhmol10G0084300</name>
</gene>
<comment type="caution">
    <text evidence="1">The sequence shown here is derived from an EMBL/GenBank/DDBJ whole genome shotgun (WGS) entry which is preliminary data.</text>
</comment>
<proteinExistence type="predicted"/>
<reference evidence="1" key="1">
    <citation type="submission" date="2022-02" db="EMBL/GenBank/DDBJ databases">
        <title>Plant Genome Project.</title>
        <authorList>
            <person name="Zhang R.-G."/>
        </authorList>
    </citation>
    <scope>NUCLEOTIDE SEQUENCE</scope>
    <source>
        <strain evidence="1">AT1</strain>
    </source>
</reference>